<dbReference type="EMBL" id="LAZR01021604">
    <property type="protein sequence ID" value="KKL84783.1"/>
    <property type="molecule type" value="Genomic_DNA"/>
</dbReference>
<evidence type="ECO:0000313" key="1">
    <source>
        <dbReference type="EMBL" id="KKL84783.1"/>
    </source>
</evidence>
<comment type="caution">
    <text evidence="1">The sequence shown here is derived from an EMBL/GenBank/DDBJ whole genome shotgun (WGS) entry which is preliminary data.</text>
</comment>
<dbReference type="AlphaFoldDB" id="A0A0F9FER7"/>
<proteinExistence type="predicted"/>
<reference evidence="1" key="1">
    <citation type="journal article" date="2015" name="Nature">
        <title>Complex archaea that bridge the gap between prokaryotes and eukaryotes.</title>
        <authorList>
            <person name="Spang A."/>
            <person name="Saw J.H."/>
            <person name="Jorgensen S.L."/>
            <person name="Zaremba-Niedzwiedzka K."/>
            <person name="Martijn J."/>
            <person name="Lind A.E."/>
            <person name="van Eijk R."/>
            <person name="Schleper C."/>
            <person name="Guy L."/>
            <person name="Ettema T.J."/>
        </authorList>
    </citation>
    <scope>NUCLEOTIDE SEQUENCE</scope>
</reference>
<organism evidence="1">
    <name type="scientific">marine sediment metagenome</name>
    <dbReference type="NCBI Taxonomy" id="412755"/>
    <lineage>
        <taxon>unclassified sequences</taxon>
        <taxon>metagenomes</taxon>
        <taxon>ecological metagenomes</taxon>
    </lineage>
</organism>
<accession>A0A0F9FER7</accession>
<gene>
    <name evidence="1" type="ORF">LCGC14_1961280</name>
</gene>
<name>A0A0F9FER7_9ZZZZ</name>
<sequence length="80" mass="9420">MTSVNELIAQLEEMPKDALVFTNQYGGDFSEEHSKEIVLELYKNAYYHLDSDSYIRGDNYYLTQIDLKSYERKDVVRIVC</sequence>
<protein>
    <submittedName>
        <fullName evidence="1">Uncharacterized protein</fullName>
    </submittedName>
</protein>